<dbReference type="EMBL" id="QNSF01000002">
    <property type="protein sequence ID" value="RBP95884.1"/>
    <property type="molecule type" value="Genomic_DNA"/>
</dbReference>
<evidence type="ECO:0000313" key="2">
    <source>
        <dbReference type="EMBL" id="RBP95884.1"/>
    </source>
</evidence>
<feature type="region of interest" description="Disordered" evidence="1">
    <location>
        <begin position="23"/>
        <end position="50"/>
    </location>
</feature>
<organism evidence="2 3">
    <name type="scientific">Cytobacillus firmus</name>
    <name type="common">Bacillus firmus</name>
    <dbReference type="NCBI Taxonomy" id="1399"/>
    <lineage>
        <taxon>Bacteria</taxon>
        <taxon>Bacillati</taxon>
        <taxon>Bacillota</taxon>
        <taxon>Bacilli</taxon>
        <taxon>Bacillales</taxon>
        <taxon>Bacillaceae</taxon>
        <taxon>Cytobacillus</taxon>
    </lineage>
</organism>
<name>A0A366K2H5_CYTFI</name>
<sequence length="84" mass="9272">MILENADAFPSCGVKVEEVNSMSCGRSGTGETQQVQCDEEAHRTHPRGKQVPRAEINGLNSWAITATYEKKAFLIYQIKGGIFQ</sequence>
<evidence type="ECO:0000313" key="3">
    <source>
        <dbReference type="Proteomes" id="UP000252731"/>
    </source>
</evidence>
<keyword evidence="3" id="KW-1185">Reference proteome</keyword>
<proteinExistence type="predicted"/>
<gene>
    <name evidence="2" type="ORF">DFO70_102209</name>
</gene>
<dbReference type="Proteomes" id="UP000252731">
    <property type="component" value="Unassembled WGS sequence"/>
</dbReference>
<dbReference type="OrthoDB" id="2952442at2"/>
<dbReference type="RefSeq" id="WP_113881422.1">
    <property type="nucleotide sequence ID" value="NZ_QNSF01000002.1"/>
</dbReference>
<accession>A0A366K2H5</accession>
<evidence type="ECO:0000256" key="1">
    <source>
        <dbReference type="SAM" id="MobiDB-lite"/>
    </source>
</evidence>
<dbReference type="AlphaFoldDB" id="A0A366K2H5"/>
<reference evidence="2 3" key="1">
    <citation type="submission" date="2018-06" db="EMBL/GenBank/DDBJ databases">
        <title>Freshwater and sediment microbial communities from various areas in North America, analyzing microbe dynamics in response to fracking.</title>
        <authorList>
            <person name="Lamendella R."/>
        </authorList>
    </citation>
    <scope>NUCLEOTIDE SEQUENCE [LARGE SCALE GENOMIC DNA]</scope>
    <source>
        <strain evidence="2 3">14_TX</strain>
    </source>
</reference>
<protein>
    <submittedName>
        <fullName evidence="2">Uncharacterized protein</fullName>
    </submittedName>
</protein>
<feature type="compositionally biased region" description="Polar residues" evidence="1">
    <location>
        <begin position="23"/>
        <end position="36"/>
    </location>
</feature>
<comment type="caution">
    <text evidence="2">The sequence shown here is derived from an EMBL/GenBank/DDBJ whole genome shotgun (WGS) entry which is preliminary data.</text>
</comment>